<dbReference type="InterPro" id="IPR021784">
    <property type="entry name" value="DUF3349"/>
</dbReference>
<proteinExistence type="predicted"/>
<evidence type="ECO:0000313" key="3">
    <source>
        <dbReference type="Proteomes" id="UP000199251"/>
    </source>
</evidence>
<protein>
    <submittedName>
        <fullName evidence="2">DUF3349 domain-containing protein</fullName>
    </submittedName>
</protein>
<dbReference type="RefSeq" id="WP_090603047.1">
    <property type="nucleotide sequence ID" value="NZ_CP092423.2"/>
</dbReference>
<dbReference type="Proteomes" id="UP000199251">
    <property type="component" value="Unassembled WGS sequence"/>
</dbReference>
<dbReference type="EMBL" id="CTEE01000001">
    <property type="protein sequence ID" value="CQD15435.1"/>
    <property type="molecule type" value="Genomic_DNA"/>
</dbReference>
<reference evidence="1 3" key="1">
    <citation type="submission" date="2015-03" db="EMBL/GenBank/DDBJ databases">
        <authorList>
            <person name="Urmite Genomes"/>
        </authorList>
    </citation>
    <scope>NUCLEOTIDE SEQUENCE [LARGE SCALE GENOMIC DNA]</scope>
    <source>
        <strain evidence="1 3">CSUR P1491</strain>
    </source>
</reference>
<dbReference type="Gene3D" id="6.10.140.2080">
    <property type="match status" value="1"/>
</dbReference>
<dbReference type="Proteomes" id="UP001055171">
    <property type="component" value="Chromosome"/>
</dbReference>
<evidence type="ECO:0000313" key="1">
    <source>
        <dbReference type="EMBL" id="CQD15435.1"/>
    </source>
</evidence>
<dbReference type="AlphaFoldDB" id="A0A0E4GYD4"/>
<name>A0A0E4GYD4_MYCLN</name>
<dbReference type="EMBL" id="CP092423">
    <property type="protein sequence ID" value="ULP40432.1"/>
    <property type="molecule type" value="Genomic_DNA"/>
</dbReference>
<dbReference type="STRING" id="141349.BN1232_03300"/>
<dbReference type="OrthoDB" id="4350726at2"/>
<organism evidence="1 3">
    <name type="scientific">Mycobacterium lentiflavum</name>
    <dbReference type="NCBI Taxonomy" id="141349"/>
    <lineage>
        <taxon>Bacteria</taxon>
        <taxon>Bacillati</taxon>
        <taxon>Actinomycetota</taxon>
        <taxon>Actinomycetes</taxon>
        <taxon>Mycobacteriales</taxon>
        <taxon>Mycobacteriaceae</taxon>
        <taxon>Mycobacterium</taxon>
        <taxon>Mycobacterium simiae complex</taxon>
    </lineage>
</organism>
<dbReference type="Pfam" id="PF11829">
    <property type="entry name" value="DUF3349"/>
    <property type="match status" value="1"/>
</dbReference>
<reference evidence="2" key="2">
    <citation type="submission" date="2022-08" db="EMBL/GenBank/DDBJ databases">
        <title>Complete genome sequence of 14 non-tuberculosis mycobacteria type-strains.</title>
        <authorList>
            <person name="Igarashi Y."/>
            <person name="Osugi A."/>
            <person name="Mitarai S."/>
        </authorList>
    </citation>
    <scope>NUCLEOTIDE SEQUENCE</scope>
    <source>
        <strain evidence="2">ATCC 51985</strain>
    </source>
</reference>
<gene>
    <name evidence="1" type="ORF">BN1232_03300</name>
    <name evidence="2" type="ORF">MJO58_15590</name>
</gene>
<dbReference type="Gene3D" id="1.10.10.2390">
    <property type="match status" value="1"/>
</dbReference>
<evidence type="ECO:0000313" key="2">
    <source>
        <dbReference type="EMBL" id="ULP40432.1"/>
    </source>
</evidence>
<sequence length="95" mass="10331">MGIAGLVSKAVAFLRAGYPTGAPDRGYVPLLALLRRRVTDDEITTITSEFMARKAGPVRTVDVGVAIFRITNEMPSLDDIARVEQRLDAIGCARR</sequence>
<keyword evidence="4" id="KW-1185">Reference proteome</keyword>
<accession>A0A0E4GYD4</accession>
<evidence type="ECO:0000313" key="4">
    <source>
        <dbReference type="Proteomes" id="UP001055171"/>
    </source>
</evidence>